<sequence>LKWPKLNSIASSISKKQSTTTCVSERATEGGRETRSLIVTRAPFKYPLLK</sequence>
<feature type="non-terminal residue" evidence="1">
    <location>
        <position position="1"/>
    </location>
</feature>
<dbReference type="Proteomes" id="UP001059596">
    <property type="component" value="Unassembled WGS sequence"/>
</dbReference>
<comment type="caution">
    <text evidence="1">The sequence shown here is derived from an EMBL/GenBank/DDBJ whole genome shotgun (WGS) entry which is preliminary data.</text>
</comment>
<organism evidence="1 2">
    <name type="scientific">Drosophila gunungcola</name>
    <name type="common">fruit fly</name>
    <dbReference type="NCBI Taxonomy" id="103775"/>
    <lineage>
        <taxon>Eukaryota</taxon>
        <taxon>Metazoa</taxon>
        <taxon>Ecdysozoa</taxon>
        <taxon>Arthropoda</taxon>
        <taxon>Hexapoda</taxon>
        <taxon>Insecta</taxon>
        <taxon>Pterygota</taxon>
        <taxon>Neoptera</taxon>
        <taxon>Endopterygota</taxon>
        <taxon>Diptera</taxon>
        <taxon>Brachycera</taxon>
        <taxon>Muscomorpha</taxon>
        <taxon>Ephydroidea</taxon>
        <taxon>Drosophilidae</taxon>
        <taxon>Drosophila</taxon>
        <taxon>Sophophora</taxon>
    </lineage>
</organism>
<evidence type="ECO:0000313" key="1">
    <source>
        <dbReference type="EMBL" id="KAI8040254.1"/>
    </source>
</evidence>
<name>A0A9P9YNJ5_9MUSC</name>
<protein>
    <submittedName>
        <fullName evidence="1">Uncharacterized protein</fullName>
    </submittedName>
</protein>
<dbReference type="AlphaFoldDB" id="A0A9P9YNJ5"/>
<dbReference type="EMBL" id="JAMKOV010000004">
    <property type="protein sequence ID" value="KAI8040254.1"/>
    <property type="molecule type" value="Genomic_DNA"/>
</dbReference>
<keyword evidence="2" id="KW-1185">Reference proteome</keyword>
<gene>
    <name evidence="1" type="ORF">M5D96_006194</name>
</gene>
<reference evidence="1" key="1">
    <citation type="journal article" date="2023" name="Genome Biol. Evol.">
        <title>Long-read-based Genome Assembly of Drosophila gunungcola Reveals Fewer Chemosensory Genes in Flower-breeding Species.</title>
        <authorList>
            <person name="Negi A."/>
            <person name="Liao B.Y."/>
            <person name="Yeh S.D."/>
        </authorList>
    </citation>
    <scope>NUCLEOTIDE SEQUENCE</scope>
    <source>
        <strain evidence="1">Sukarami</strain>
    </source>
</reference>
<accession>A0A9P9YNJ5</accession>
<proteinExistence type="predicted"/>
<evidence type="ECO:0000313" key="2">
    <source>
        <dbReference type="Proteomes" id="UP001059596"/>
    </source>
</evidence>